<dbReference type="Proteomes" id="UP001519363">
    <property type="component" value="Unassembled WGS sequence"/>
</dbReference>
<keyword evidence="5" id="KW-0804">Transcription</keyword>
<evidence type="ECO:0000256" key="2">
    <source>
        <dbReference type="ARBA" id="ARBA00023015"/>
    </source>
</evidence>
<reference evidence="8 9" key="1">
    <citation type="submission" date="2021-03" db="EMBL/GenBank/DDBJ databases">
        <title>Sequencing the genomes of 1000 actinobacteria strains.</title>
        <authorList>
            <person name="Klenk H.-P."/>
        </authorList>
    </citation>
    <scope>NUCLEOTIDE SEQUENCE [LARGE SCALE GENOMIC DNA]</scope>
    <source>
        <strain evidence="8 9">DSM 44580</strain>
    </source>
</reference>
<evidence type="ECO:0000259" key="6">
    <source>
        <dbReference type="Pfam" id="PF04542"/>
    </source>
</evidence>
<dbReference type="Pfam" id="PF08281">
    <property type="entry name" value="Sigma70_r4_2"/>
    <property type="match status" value="1"/>
</dbReference>
<keyword evidence="3" id="KW-0731">Sigma factor</keyword>
<dbReference type="SUPFAM" id="SSF88946">
    <property type="entry name" value="Sigma2 domain of RNA polymerase sigma factors"/>
    <property type="match status" value="1"/>
</dbReference>
<dbReference type="InterPro" id="IPR036388">
    <property type="entry name" value="WH-like_DNA-bd_sf"/>
</dbReference>
<proteinExistence type="inferred from homology"/>
<feature type="domain" description="RNA polymerase sigma factor 70 region 4 type 2" evidence="7">
    <location>
        <begin position="114"/>
        <end position="164"/>
    </location>
</feature>
<dbReference type="InterPro" id="IPR039425">
    <property type="entry name" value="RNA_pol_sigma-70-like"/>
</dbReference>
<dbReference type="Gene3D" id="1.10.1740.10">
    <property type="match status" value="1"/>
</dbReference>
<dbReference type="Pfam" id="PF04542">
    <property type="entry name" value="Sigma70_r2"/>
    <property type="match status" value="1"/>
</dbReference>
<keyword evidence="2" id="KW-0805">Transcription regulation</keyword>
<organism evidence="8 9">
    <name type="scientific">Crossiella equi</name>
    <dbReference type="NCBI Taxonomy" id="130796"/>
    <lineage>
        <taxon>Bacteria</taxon>
        <taxon>Bacillati</taxon>
        <taxon>Actinomycetota</taxon>
        <taxon>Actinomycetes</taxon>
        <taxon>Pseudonocardiales</taxon>
        <taxon>Pseudonocardiaceae</taxon>
        <taxon>Crossiella</taxon>
    </lineage>
</organism>
<evidence type="ECO:0000313" key="9">
    <source>
        <dbReference type="Proteomes" id="UP001519363"/>
    </source>
</evidence>
<name>A0ABS5AQT2_9PSEU</name>
<dbReference type="PANTHER" id="PTHR43133">
    <property type="entry name" value="RNA POLYMERASE ECF-TYPE SIGMA FACTO"/>
    <property type="match status" value="1"/>
</dbReference>
<dbReference type="RefSeq" id="WP_158103578.1">
    <property type="nucleotide sequence ID" value="NZ_JAGIOO010000001.1"/>
</dbReference>
<dbReference type="Gene3D" id="1.10.10.10">
    <property type="entry name" value="Winged helix-like DNA-binding domain superfamily/Winged helix DNA-binding domain"/>
    <property type="match status" value="1"/>
</dbReference>
<feature type="domain" description="RNA polymerase sigma-70 region 2" evidence="6">
    <location>
        <begin position="13"/>
        <end position="80"/>
    </location>
</feature>
<evidence type="ECO:0000256" key="3">
    <source>
        <dbReference type="ARBA" id="ARBA00023082"/>
    </source>
</evidence>
<evidence type="ECO:0000259" key="7">
    <source>
        <dbReference type="Pfam" id="PF08281"/>
    </source>
</evidence>
<dbReference type="PANTHER" id="PTHR43133:SF8">
    <property type="entry name" value="RNA POLYMERASE SIGMA FACTOR HI_1459-RELATED"/>
    <property type="match status" value="1"/>
</dbReference>
<evidence type="ECO:0000256" key="5">
    <source>
        <dbReference type="ARBA" id="ARBA00023163"/>
    </source>
</evidence>
<dbReference type="SUPFAM" id="SSF88659">
    <property type="entry name" value="Sigma3 and sigma4 domains of RNA polymerase sigma factors"/>
    <property type="match status" value="1"/>
</dbReference>
<protein>
    <submittedName>
        <fullName evidence="8">RNA polymerase sigma-70 factor (ECF subfamily)</fullName>
    </submittedName>
</protein>
<gene>
    <name evidence="8" type="ORF">JOF53_007795</name>
</gene>
<keyword evidence="9" id="KW-1185">Reference proteome</keyword>
<sequence length="186" mass="20587">MTGLIGSEDVVALYDGHARALHRYLARRVGAETADDLVAEAFLLVWQQRGEYDPELASLKTWLYGIATNLLLRHTRAEVRRLRAWSREHGRREPAEAVEDRATARADAGALSADLARTVAGLRHEERDVLLLVAWAGLTPTEVAEALSVPVVTVRTRLHRARAKVRDRLPLPSRWSGSGAEENGDA</sequence>
<keyword evidence="4" id="KW-0238">DNA-binding</keyword>
<dbReference type="EMBL" id="JAGIOO010000001">
    <property type="protein sequence ID" value="MBP2478923.1"/>
    <property type="molecule type" value="Genomic_DNA"/>
</dbReference>
<dbReference type="NCBIfam" id="TIGR02937">
    <property type="entry name" value="sigma70-ECF"/>
    <property type="match status" value="1"/>
</dbReference>
<comment type="caution">
    <text evidence="8">The sequence shown here is derived from an EMBL/GenBank/DDBJ whole genome shotgun (WGS) entry which is preliminary data.</text>
</comment>
<dbReference type="InterPro" id="IPR013325">
    <property type="entry name" value="RNA_pol_sigma_r2"/>
</dbReference>
<dbReference type="InterPro" id="IPR013249">
    <property type="entry name" value="RNA_pol_sigma70_r4_t2"/>
</dbReference>
<evidence type="ECO:0000313" key="8">
    <source>
        <dbReference type="EMBL" id="MBP2478923.1"/>
    </source>
</evidence>
<dbReference type="InterPro" id="IPR014284">
    <property type="entry name" value="RNA_pol_sigma-70_dom"/>
</dbReference>
<dbReference type="CDD" id="cd06171">
    <property type="entry name" value="Sigma70_r4"/>
    <property type="match status" value="1"/>
</dbReference>
<comment type="similarity">
    <text evidence="1">Belongs to the sigma-70 factor family. ECF subfamily.</text>
</comment>
<evidence type="ECO:0000256" key="4">
    <source>
        <dbReference type="ARBA" id="ARBA00023125"/>
    </source>
</evidence>
<dbReference type="InterPro" id="IPR013324">
    <property type="entry name" value="RNA_pol_sigma_r3/r4-like"/>
</dbReference>
<dbReference type="InterPro" id="IPR007627">
    <property type="entry name" value="RNA_pol_sigma70_r2"/>
</dbReference>
<evidence type="ECO:0000256" key="1">
    <source>
        <dbReference type="ARBA" id="ARBA00010641"/>
    </source>
</evidence>
<accession>A0ABS5AQT2</accession>